<dbReference type="GO" id="GO:0003677">
    <property type="term" value="F:DNA binding"/>
    <property type="evidence" value="ECO:0007669"/>
    <property type="project" value="UniProtKB-KW"/>
</dbReference>
<dbReference type="PROSITE" id="PS50090">
    <property type="entry name" value="MYB_LIKE"/>
    <property type="match status" value="1"/>
</dbReference>
<evidence type="ECO:0000259" key="7">
    <source>
        <dbReference type="PROSITE" id="PS51294"/>
    </source>
</evidence>
<evidence type="ECO:0000256" key="2">
    <source>
        <dbReference type="ARBA" id="ARBA00023125"/>
    </source>
</evidence>
<sequence>MEMAANNFPGINDGYAHILSMLESELLEDPENHLDDRTLWRRLSAANPGMNPENLEAQFRAVMAENGAAMAGVYPFPGYLDPQTQQTHQTQAVVMDQQQQQYFYPPPLLRPPLVAVDPGIVESLKQALPSRHTTKNTTWSDEEHRLFLLGMDLHGKGDWKSISRHFVVSRSPSQIASHAQKFFKRNKITLNDRHQPSNLDFAALNHLLQQPGGYIFSHGRINELSQLLPPLHNMYTPNAGLSCSAQTDDRIPLS</sequence>
<protein>
    <submittedName>
        <fullName evidence="8">Uncharacterized protein</fullName>
    </submittedName>
</protein>
<dbReference type="InterPro" id="IPR009057">
    <property type="entry name" value="Homeodomain-like_sf"/>
</dbReference>
<evidence type="ECO:0000256" key="3">
    <source>
        <dbReference type="ARBA" id="ARBA00023163"/>
    </source>
</evidence>
<dbReference type="SMART" id="SM00717">
    <property type="entry name" value="SANT"/>
    <property type="match status" value="1"/>
</dbReference>
<evidence type="ECO:0000313" key="8">
    <source>
        <dbReference type="EMBL" id="CAA7406805.1"/>
    </source>
</evidence>
<dbReference type="PANTHER" id="PTHR44042:SF67">
    <property type="entry name" value="MYB-LIKE PROTEIN I"/>
    <property type="match status" value="1"/>
</dbReference>
<feature type="domain" description="SANT" evidence="6">
    <location>
        <begin position="134"/>
        <end position="187"/>
    </location>
</feature>
<evidence type="ECO:0000256" key="4">
    <source>
        <dbReference type="ARBA" id="ARBA00023242"/>
    </source>
</evidence>
<dbReference type="SUPFAM" id="SSF46689">
    <property type="entry name" value="Homeodomain-like"/>
    <property type="match status" value="1"/>
</dbReference>
<organism evidence="8 9">
    <name type="scientific">Spirodela intermedia</name>
    <name type="common">Intermediate duckweed</name>
    <dbReference type="NCBI Taxonomy" id="51605"/>
    <lineage>
        <taxon>Eukaryota</taxon>
        <taxon>Viridiplantae</taxon>
        <taxon>Streptophyta</taxon>
        <taxon>Embryophyta</taxon>
        <taxon>Tracheophyta</taxon>
        <taxon>Spermatophyta</taxon>
        <taxon>Magnoliopsida</taxon>
        <taxon>Liliopsida</taxon>
        <taxon>Araceae</taxon>
        <taxon>Lemnoideae</taxon>
        <taxon>Spirodela</taxon>
    </lineage>
</organism>
<dbReference type="PANTHER" id="PTHR44042">
    <property type="entry name" value="DUPLICATED HOMEODOMAIN-LIKE SUPERFAMILY PROTEIN-RELATED"/>
    <property type="match status" value="1"/>
</dbReference>
<feature type="domain" description="HTH myb-type" evidence="7">
    <location>
        <begin position="131"/>
        <end position="187"/>
    </location>
</feature>
<evidence type="ECO:0000259" key="5">
    <source>
        <dbReference type="PROSITE" id="PS50090"/>
    </source>
</evidence>
<dbReference type="AlphaFoldDB" id="A0A7I8LC20"/>
<reference evidence="8" key="1">
    <citation type="submission" date="2020-02" db="EMBL/GenBank/DDBJ databases">
        <authorList>
            <person name="Scholz U."/>
            <person name="Mascher M."/>
            <person name="Fiebig A."/>
        </authorList>
    </citation>
    <scope>NUCLEOTIDE SEQUENCE</scope>
</reference>
<dbReference type="PROSITE" id="PS51294">
    <property type="entry name" value="HTH_MYB"/>
    <property type="match status" value="1"/>
</dbReference>
<evidence type="ECO:0000256" key="1">
    <source>
        <dbReference type="ARBA" id="ARBA00023015"/>
    </source>
</evidence>
<proteinExistence type="predicted"/>
<dbReference type="InterPro" id="IPR001005">
    <property type="entry name" value="SANT/Myb"/>
</dbReference>
<keyword evidence="4" id="KW-0539">Nucleus</keyword>
<keyword evidence="2" id="KW-0238">DNA-binding</keyword>
<name>A0A7I8LC20_SPIIN</name>
<keyword evidence="3" id="KW-0804">Transcription</keyword>
<dbReference type="CDD" id="cd00167">
    <property type="entry name" value="SANT"/>
    <property type="match status" value="1"/>
</dbReference>
<keyword evidence="9" id="KW-1185">Reference proteome</keyword>
<keyword evidence="1" id="KW-0805">Transcription regulation</keyword>
<dbReference type="InterPro" id="IPR017930">
    <property type="entry name" value="Myb_dom"/>
</dbReference>
<dbReference type="InterPro" id="IPR006447">
    <property type="entry name" value="Myb_dom_plants"/>
</dbReference>
<gene>
    <name evidence="8" type="ORF">SI8410_13017483</name>
</gene>
<evidence type="ECO:0000259" key="6">
    <source>
        <dbReference type="PROSITE" id="PS51293"/>
    </source>
</evidence>
<dbReference type="NCBIfam" id="TIGR01557">
    <property type="entry name" value="myb_SHAQKYF"/>
    <property type="match status" value="1"/>
</dbReference>
<dbReference type="EMBL" id="LR746276">
    <property type="protein sequence ID" value="CAA7406805.1"/>
    <property type="molecule type" value="Genomic_DNA"/>
</dbReference>
<dbReference type="Proteomes" id="UP000663760">
    <property type="component" value="Chromosome 13"/>
</dbReference>
<dbReference type="Gene3D" id="1.10.10.60">
    <property type="entry name" value="Homeodomain-like"/>
    <property type="match status" value="1"/>
</dbReference>
<feature type="domain" description="Myb-like" evidence="5">
    <location>
        <begin position="131"/>
        <end position="183"/>
    </location>
</feature>
<dbReference type="InterPro" id="IPR017884">
    <property type="entry name" value="SANT_dom"/>
</dbReference>
<accession>A0A7I8LC20</accession>
<dbReference type="PROSITE" id="PS51293">
    <property type="entry name" value="SANT"/>
    <property type="match status" value="1"/>
</dbReference>
<dbReference type="OrthoDB" id="786101at2759"/>
<dbReference type="Pfam" id="PF00249">
    <property type="entry name" value="Myb_DNA-binding"/>
    <property type="match status" value="1"/>
</dbReference>
<evidence type="ECO:0000313" key="9">
    <source>
        <dbReference type="Proteomes" id="UP000663760"/>
    </source>
</evidence>